<protein>
    <submittedName>
        <fullName evidence="9">ABC transporter permease</fullName>
    </submittedName>
</protein>
<dbReference type="Proteomes" id="UP000621436">
    <property type="component" value="Unassembled WGS sequence"/>
</dbReference>
<name>A0A931FAF6_9FIRM</name>
<dbReference type="CDD" id="cd06261">
    <property type="entry name" value="TM_PBP2"/>
    <property type="match status" value="1"/>
</dbReference>
<comment type="caution">
    <text evidence="9">The sequence shown here is derived from an EMBL/GenBank/DDBJ whole genome shotgun (WGS) entry which is preliminary data.</text>
</comment>
<dbReference type="InterPro" id="IPR035906">
    <property type="entry name" value="MetI-like_sf"/>
</dbReference>
<dbReference type="Pfam" id="PF00528">
    <property type="entry name" value="BPD_transp_1"/>
    <property type="match status" value="1"/>
</dbReference>
<dbReference type="AlphaFoldDB" id="A0A931FAF6"/>
<evidence type="ECO:0000256" key="5">
    <source>
        <dbReference type="ARBA" id="ARBA00022989"/>
    </source>
</evidence>
<keyword evidence="2 7" id="KW-0813">Transport</keyword>
<dbReference type="PANTHER" id="PTHR43386">
    <property type="entry name" value="OLIGOPEPTIDE TRANSPORT SYSTEM PERMEASE PROTEIN APPC"/>
    <property type="match status" value="1"/>
</dbReference>
<dbReference type="PANTHER" id="PTHR43386:SF25">
    <property type="entry name" value="PEPTIDE ABC TRANSPORTER PERMEASE PROTEIN"/>
    <property type="match status" value="1"/>
</dbReference>
<dbReference type="EMBL" id="JADPIE010000004">
    <property type="protein sequence ID" value="MBF8436917.1"/>
    <property type="molecule type" value="Genomic_DNA"/>
</dbReference>
<reference evidence="9" key="1">
    <citation type="submission" date="2020-11" db="EMBL/GenBank/DDBJ databases">
        <title>Halonatronomonas betainensis gen. nov., sp. nov. a novel haloalkaliphilic representative of the family Halanaerobiacae capable of betaine degradation.</title>
        <authorList>
            <person name="Boltyanskaya Y."/>
            <person name="Kevbrin V."/>
            <person name="Detkova E."/>
            <person name="Grouzdev D.S."/>
            <person name="Koziaeva V."/>
            <person name="Zhilina T."/>
        </authorList>
    </citation>
    <scope>NUCLEOTIDE SEQUENCE</scope>
    <source>
        <strain evidence="9">Z-7014</strain>
    </source>
</reference>
<keyword evidence="6 7" id="KW-0472">Membrane</keyword>
<organism evidence="9 10">
    <name type="scientific">Halonatronomonas betaini</name>
    <dbReference type="NCBI Taxonomy" id="2778430"/>
    <lineage>
        <taxon>Bacteria</taxon>
        <taxon>Bacillati</taxon>
        <taxon>Bacillota</taxon>
        <taxon>Clostridia</taxon>
        <taxon>Halanaerobiales</taxon>
        <taxon>Halarsenatibacteraceae</taxon>
        <taxon>Halonatronomonas</taxon>
    </lineage>
</organism>
<dbReference type="GO" id="GO:0005886">
    <property type="term" value="C:plasma membrane"/>
    <property type="evidence" value="ECO:0007669"/>
    <property type="project" value="UniProtKB-SubCell"/>
</dbReference>
<comment type="similarity">
    <text evidence="7">Belongs to the binding-protein-dependent transport system permease family.</text>
</comment>
<feature type="domain" description="ABC transmembrane type-1" evidence="8">
    <location>
        <begin position="88"/>
        <end position="277"/>
    </location>
</feature>
<gene>
    <name evidence="9" type="ORF">I0Q91_07505</name>
</gene>
<keyword evidence="4 7" id="KW-0812">Transmembrane</keyword>
<evidence type="ECO:0000259" key="8">
    <source>
        <dbReference type="PROSITE" id="PS50928"/>
    </source>
</evidence>
<keyword evidence="5 7" id="KW-1133">Transmembrane helix</keyword>
<dbReference type="RefSeq" id="WP_270453845.1">
    <property type="nucleotide sequence ID" value="NZ_JADPIE010000004.1"/>
</dbReference>
<evidence type="ECO:0000256" key="7">
    <source>
        <dbReference type="RuleBase" id="RU363032"/>
    </source>
</evidence>
<dbReference type="PROSITE" id="PS50928">
    <property type="entry name" value="ABC_TM1"/>
    <property type="match status" value="1"/>
</dbReference>
<accession>A0A931FAF6</accession>
<evidence type="ECO:0000313" key="10">
    <source>
        <dbReference type="Proteomes" id="UP000621436"/>
    </source>
</evidence>
<dbReference type="InterPro" id="IPR025966">
    <property type="entry name" value="OppC_N"/>
</dbReference>
<dbReference type="Gene3D" id="1.10.3720.10">
    <property type="entry name" value="MetI-like"/>
    <property type="match status" value="1"/>
</dbReference>
<dbReference type="InterPro" id="IPR050366">
    <property type="entry name" value="BP-dependent_transpt_permease"/>
</dbReference>
<evidence type="ECO:0000256" key="6">
    <source>
        <dbReference type="ARBA" id="ARBA00023136"/>
    </source>
</evidence>
<evidence type="ECO:0000256" key="2">
    <source>
        <dbReference type="ARBA" id="ARBA00022448"/>
    </source>
</evidence>
<feature type="transmembrane region" description="Helical" evidence="7">
    <location>
        <begin position="258"/>
        <end position="277"/>
    </location>
</feature>
<dbReference type="Pfam" id="PF12911">
    <property type="entry name" value="OppC_N"/>
    <property type="match status" value="1"/>
</dbReference>
<keyword evidence="10" id="KW-1185">Reference proteome</keyword>
<feature type="transmembrane region" description="Helical" evidence="7">
    <location>
        <begin position="90"/>
        <end position="116"/>
    </location>
</feature>
<proteinExistence type="inferred from homology"/>
<feature type="transmembrane region" description="Helical" evidence="7">
    <location>
        <begin position="29"/>
        <end position="49"/>
    </location>
</feature>
<sequence>MTSEKALELEKRKKRKSKLKKIMTRPSGLIGSVMVILILLAAIFAPFIAPRDPLQINVMNRFEGPGREFRLGTDDIGRDLLSRIIYGSRIALSVAIPAIIFGVVIGLILGITAGYSSEKVDSSLIVFFDILRSMPALIFAIVILTMLGPSIYVLPVIMGVTRVPIYGRLIRASTLRVKYNEYVVASQALGGSKARTMFKHILPNVAAPLFIQAAMDIPVMITFEAGLSFLGLGVPPPAPSWGHILRTGYLNVRHAPHIVIYGGLALIVATLGFTLLGETLRDVFDPRLQRKGES</sequence>
<dbReference type="GO" id="GO:0055085">
    <property type="term" value="P:transmembrane transport"/>
    <property type="evidence" value="ECO:0007669"/>
    <property type="project" value="InterPro"/>
</dbReference>
<evidence type="ECO:0000256" key="1">
    <source>
        <dbReference type="ARBA" id="ARBA00004651"/>
    </source>
</evidence>
<dbReference type="SUPFAM" id="SSF161098">
    <property type="entry name" value="MetI-like"/>
    <property type="match status" value="1"/>
</dbReference>
<feature type="transmembrane region" description="Helical" evidence="7">
    <location>
        <begin position="201"/>
        <end position="223"/>
    </location>
</feature>
<dbReference type="InterPro" id="IPR000515">
    <property type="entry name" value="MetI-like"/>
</dbReference>
<evidence type="ECO:0000313" key="9">
    <source>
        <dbReference type="EMBL" id="MBF8436917.1"/>
    </source>
</evidence>
<comment type="subcellular location">
    <subcellularLocation>
        <location evidence="1 7">Cell membrane</location>
        <topology evidence="1 7">Multi-pass membrane protein</topology>
    </subcellularLocation>
</comment>
<evidence type="ECO:0000256" key="4">
    <source>
        <dbReference type="ARBA" id="ARBA00022692"/>
    </source>
</evidence>
<feature type="transmembrane region" description="Helical" evidence="7">
    <location>
        <begin position="136"/>
        <end position="161"/>
    </location>
</feature>
<keyword evidence="3" id="KW-1003">Cell membrane</keyword>
<evidence type="ECO:0000256" key="3">
    <source>
        <dbReference type="ARBA" id="ARBA00022475"/>
    </source>
</evidence>